<reference evidence="1" key="1">
    <citation type="journal article" date="2016" name="Proc. Natl. Acad. Sci. U.S.A.">
        <title>Lipid metabolic changes in an early divergent fungus govern the establishment of a mutualistic symbiosis with endobacteria.</title>
        <authorList>
            <person name="Lastovetsky O.A."/>
            <person name="Gaspar M.L."/>
            <person name="Mondo S.J."/>
            <person name="LaButti K.M."/>
            <person name="Sandor L."/>
            <person name="Grigoriev I.V."/>
            <person name="Henry S.A."/>
            <person name="Pawlowska T.E."/>
        </authorList>
    </citation>
    <scope>NUCLEOTIDE SEQUENCE [LARGE SCALE GENOMIC DNA]</scope>
    <source>
        <strain evidence="1">ATCC 52814</strain>
    </source>
</reference>
<evidence type="ECO:0000313" key="1">
    <source>
        <dbReference type="EMBL" id="ORE04274.1"/>
    </source>
</evidence>
<dbReference type="VEuPathDB" id="FungiDB:BCV72DRAFT_295029"/>
<evidence type="ECO:0008006" key="2">
    <source>
        <dbReference type="Google" id="ProtNLM"/>
    </source>
</evidence>
<gene>
    <name evidence="1" type="ORF">BCV72DRAFT_295029</name>
</gene>
<proteinExistence type="predicted"/>
<dbReference type="EMBL" id="KV921976">
    <property type="protein sequence ID" value="ORE04274.1"/>
    <property type="molecule type" value="Genomic_DNA"/>
</dbReference>
<sequence>MKGHFTFDTLYISLRFSNYFLPTAALQHVWDPSVTTSPLYRLCQQDAETYHHFFVSCSLKLNFWSSIFERYSLPVKFLTVDEIWSVLTSFVSVNEQTTVDTDVLCLFGSGITTIWIYHWRCIFDDNS</sequence>
<dbReference type="Proteomes" id="UP000242414">
    <property type="component" value="Unassembled WGS sequence"/>
</dbReference>
<organism evidence="1">
    <name type="scientific">Rhizopus microsporus var. microsporus</name>
    <dbReference type="NCBI Taxonomy" id="86635"/>
    <lineage>
        <taxon>Eukaryota</taxon>
        <taxon>Fungi</taxon>
        <taxon>Fungi incertae sedis</taxon>
        <taxon>Mucoromycota</taxon>
        <taxon>Mucoromycotina</taxon>
        <taxon>Mucoromycetes</taxon>
        <taxon>Mucorales</taxon>
        <taxon>Mucorineae</taxon>
        <taxon>Rhizopodaceae</taxon>
        <taxon>Rhizopus</taxon>
    </lineage>
</organism>
<dbReference type="AlphaFoldDB" id="A0A1X0QWZ1"/>
<protein>
    <recommendedName>
        <fullName evidence="2">Reverse transcriptase zinc-binding domain-containing protein</fullName>
    </recommendedName>
</protein>
<accession>A0A1X0QWZ1</accession>
<name>A0A1X0QWZ1_RHIZD</name>